<dbReference type="NCBIfam" id="TIGR00077">
    <property type="entry name" value="lspA"/>
    <property type="match status" value="1"/>
</dbReference>
<keyword evidence="2 9" id="KW-1003">Cell membrane</keyword>
<gene>
    <name evidence="9 12" type="primary">lspA</name>
    <name evidence="12" type="ORF">FRY97_16850</name>
</gene>
<evidence type="ECO:0000256" key="3">
    <source>
        <dbReference type="ARBA" id="ARBA00022670"/>
    </source>
</evidence>
<dbReference type="UniPathway" id="UPA00665"/>
<dbReference type="InterPro" id="IPR001872">
    <property type="entry name" value="Peptidase_A8"/>
</dbReference>
<proteinExistence type="inferred from homology"/>
<keyword evidence="3 9" id="KW-0645">Protease</keyword>
<evidence type="ECO:0000256" key="11">
    <source>
        <dbReference type="RuleBase" id="RU004181"/>
    </source>
</evidence>
<dbReference type="RefSeq" id="WP_147168739.1">
    <property type="nucleotide sequence ID" value="NZ_VOOR01000042.1"/>
</dbReference>
<keyword evidence="7 9" id="KW-1133">Transmembrane helix</keyword>
<evidence type="ECO:0000256" key="9">
    <source>
        <dbReference type="HAMAP-Rule" id="MF_00161"/>
    </source>
</evidence>
<reference evidence="12 13" key="1">
    <citation type="submission" date="2019-08" db="EMBL/GenBank/DDBJ databases">
        <title>Genome of Phaeodactylibacter luteus.</title>
        <authorList>
            <person name="Bowman J.P."/>
        </authorList>
    </citation>
    <scope>NUCLEOTIDE SEQUENCE [LARGE SCALE GENOMIC DNA]</scope>
    <source>
        <strain evidence="12 13">KCTC 42180</strain>
    </source>
</reference>
<comment type="pathway">
    <text evidence="9">Protein modification; lipoprotein biosynthesis (signal peptide cleavage).</text>
</comment>
<dbReference type="OrthoDB" id="9810259at2"/>
<dbReference type="Proteomes" id="UP000321580">
    <property type="component" value="Unassembled WGS sequence"/>
</dbReference>
<evidence type="ECO:0000256" key="10">
    <source>
        <dbReference type="RuleBase" id="RU000594"/>
    </source>
</evidence>
<dbReference type="GO" id="GO:0004190">
    <property type="term" value="F:aspartic-type endopeptidase activity"/>
    <property type="evidence" value="ECO:0007669"/>
    <property type="project" value="UniProtKB-UniRule"/>
</dbReference>
<evidence type="ECO:0000256" key="6">
    <source>
        <dbReference type="ARBA" id="ARBA00022801"/>
    </source>
</evidence>
<evidence type="ECO:0000313" key="12">
    <source>
        <dbReference type="EMBL" id="TXB61918.1"/>
    </source>
</evidence>
<keyword evidence="13" id="KW-1185">Reference proteome</keyword>
<evidence type="ECO:0000256" key="1">
    <source>
        <dbReference type="ARBA" id="ARBA00006139"/>
    </source>
</evidence>
<feature type="transmembrane region" description="Helical" evidence="9">
    <location>
        <begin position="139"/>
        <end position="159"/>
    </location>
</feature>
<dbReference type="PRINTS" id="PR00781">
    <property type="entry name" value="LIPOSIGPTASE"/>
</dbReference>
<evidence type="ECO:0000256" key="5">
    <source>
        <dbReference type="ARBA" id="ARBA00022750"/>
    </source>
</evidence>
<keyword evidence="8 9" id="KW-0472">Membrane</keyword>
<keyword evidence="6 9" id="KW-0378">Hydrolase</keyword>
<feature type="active site" evidence="9">
    <location>
        <position position="144"/>
    </location>
</feature>
<dbReference type="PROSITE" id="PS00855">
    <property type="entry name" value="SPASE_II"/>
    <property type="match status" value="1"/>
</dbReference>
<comment type="caution">
    <text evidence="9">Lacks conserved residue(s) required for the propagation of feature annotation.</text>
</comment>
<dbReference type="HAMAP" id="MF_00161">
    <property type="entry name" value="LspA"/>
    <property type="match status" value="1"/>
</dbReference>
<dbReference type="AlphaFoldDB" id="A0A5C6RHI5"/>
<dbReference type="GO" id="GO:0006508">
    <property type="term" value="P:proteolysis"/>
    <property type="evidence" value="ECO:0007669"/>
    <property type="project" value="UniProtKB-KW"/>
</dbReference>
<comment type="function">
    <text evidence="9 10">This protein specifically catalyzes the removal of signal peptides from prolipoproteins.</text>
</comment>
<keyword evidence="5 9" id="KW-0064">Aspartyl protease</keyword>
<dbReference type="Pfam" id="PF01252">
    <property type="entry name" value="Peptidase_A8"/>
    <property type="match status" value="1"/>
</dbReference>
<evidence type="ECO:0000256" key="8">
    <source>
        <dbReference type="ARBA" id="ARBA00023136"/>
    </source>
</evidence>
<feature type="transmembrane region" description="Helical" evidence="9">
    <location>
        <begin position="72"/>
        <end position="92"/>
    </location>
</feature>
<comment type="catalytic activity">
    <reaction evidence="9 10">
        <text>Release of signal peptides from bacterial membrane prolipoproteins. Hydrolyzes -Xaa-Yaa-Zaa-|-(S,diacylglyceryl)Cys-, in which Xaa is hydrophobic (preferably Leu), and Yaa (Ala or Ser) and Zaa (Gly or Ala) have small, neutral side chains.</text>
        <dbReference type="EC" id="3.4.23.36"/>
    </reaction>
</comment>
<keyword evidence="4 9" id="KW-0812">Transmembrane</keyword>
<accession>A0A5C6RHI5</accession>
<organism evidence="12 13">
    <name type="scientific">Phaeodactylibacter luteus</name>
    <dbReference type="NCBI Taxonomy" id="1564516"/>
    <lineage>
        <taxon>Bacteria</taxon>
        <taxon>Pseudomonadati</taxon>
        <taxon>Bacteroidota</taxon>
        <taxon>Saprospiria</taxon>
        <taxon>Saprospirales</taxon>
        <taxon>Haliscomenobacteraceae</taxon>
        <taxon>Phaeodactylibacter</taxon>
    </lineage>
</organism>
<dbReference type="GO" id="GO:0005886">
    <property type="term" value="C:plasma membrane"/>
    <property type="evidence" value="ECO:0007669"/>
    <property type="project" value="UniProtKB-SubCell"/>
</dbReference>
<dbReference type="EC" id="3.4.23.36" evidence="9"/>
<comment type="caution">
    <text evidence="12">The sequence shown here is derived from an EMBL/GenBank/DDBJ whole genome shotgun (WGS) entry which is preliminary data.</text>
</comment>
<comment type="similarity">
    <text evidence="1 9 11">Belongs to the peptidase A8 family.</text>
</comment>
<comment type="subcellular location">
    <subcellularLocation>
        <location evidence="9">Cell membrane</location>
        <topology evidence="9">Multi-pass membrane protein</topology>
    </subcellularLocation>
</comment>
<feature type="transmembrane region" description="Helical" evidence="9">
    <location>
        <begin position="99"/>
        <end position="119"/>
    </location>
</feature>
<dbReference type="PANTHER" id="PTHR33695:SF1">
    <property type="entry name" value="LIPOPROTEIN SIGNAL PEPTIDASE"/>
    <property type="match status" value="1"/>
</dbReference>
<feature type="active site" evidence="9">
    <location>
        <position position="126"/>
    </location>
</feature>
<name>A0A5C6RHI5_9BACT</name>
<evidence type="ECO:0000256" key="2">
    <source>
        <dbReference type="ARBA" id="ARBA00022475"/>
    </source>
</evidence>
<protein>
    <recommendedName>
        <fullName evidence="9">Lipoprotein signal peptidase</fullName>
        <ecNumber evidence="9">3.4.23.36</ecNumber>
    </recommendedName>
    <alternativeName>
        <fullName evidence="9">Prolipoprotein signal peptidase</fullName>
    </alternativeName>
    <alternativeName>
        <fullName evidence="9">Signal peptidase II</fullName>
        <shortName evidence="9">SPase II</shortName>
    </alternativeName>
</protein>
<dbReference type="EMBL" id="VOOR01000042">
    <property type="protein sequence ID" value="TXB61918.1"/>
    <property type="molecule type" value="Genomic_DNA"/>
</dbReference>
<dbReference type="PANTHER" id="PTHR33695">
    <property type="entry name" value="LIPOPROTEIN SIGNAL PEPTIDASE"/>
    <property type="match status" value="1"/>
</dbReference>
<evidence type="ECO:0000256" key="7">
    <source>
        <dbReference type="ARBA" id="ARBA00022989"/>
    </source>
</evidence>
<evidence type="ECO:0000313" key="13">
    <source>
        <dbReference type="Proteomes" id="UP000321580"/>
    </source>
</evidence>
<sequence length="165" mass="17740">MSVEVNWRRAGVVIGLVAAGILLDQVTKAMAREFLMGAAAQPYLDGFFVLTFTENRGAFLSLGAGLSEQLRYWGLKVAPMLLLAGILLHTLLAKDVSRLQAVAFGLIIGGGISNVYDRIAYNKVVDFMLMGIGGLKTGVFNFADVFIMAGLGIMLLGLFRRPVGQ</sequence>
<evidence type="ECO:0000256" key="4">
    <source>
        <dbReference type="ARBA" id="ARBA00022692"/>
    </source>
</evidence>